<keyword evidence="1" id="KW-0732">Signal</keyword>
<reference evidence="2" key="1">
    <citation type="submission" date="2021-06" db="EMBL/GenBank/DDBJ databases">
        <authorList>
            <person name="Hodson N. C."/>
            <person name="Mongue J. A."/>
            <person name="Jaron S. K."/>
        </authorList>
    </citation>
    <scope>NUCLEOTIDE SEQUENCE</scope>
</reference>
<evidence type="ECO:0000256" key="1">
    <source>
        <dbReference type="SAM" id="SignalP"/>
    </source>
</evidence>
<dbReference type="AlphaFoldDB" id="A0A8J2NVA9"/>
<comment type="caution">
    <text evidence="2">The sequence shown here is derived from an EMBL/GenBank/DDBJ whole genome shotgun (WGS) entry which is preliminary data.</text>
</comment>
<keyword evidence="3" id="KW-1185">Reference proteome</keyword>
<sequence>MLKYFLSLACLSALCFNGIGGTEEHSNIIGAKGEQEFLDNAIHLPKARLYTKENLTGEFEDPKSFGTNALRCANLDKGNGTRYFFPEVKSVDTFGTCVRIYEGLWCEGLSLAIYPGSPFTHNISLSNLQTIKSISPCLQNEFENAQIESNSLGYRIFKDPKRTQSLDIVPDEIPFFSPINTTTIYPQCGIIQQERGFQNRVEYVKIEIERDTLRSDEVVKKIQIPPKVEEFYGKLQKEEGDVLGWAVPLELGGPVEEMNAFPLNRNVREEFQRVVSKVNGIFGSNESIQRVHFSVNFVYFDENSTRPDAFSYWIIQDYGEGANYYDLLRNSVSMNLTNLTTDADQKLIETALNHPKGRIEFSREGSITDVLEFDTSNSSDFPRCQNFIRFQDSNETFTVKSFGTCIRLFQYSNCRGKSVAIYPGSSVMATDVRTKDHDDYRTVVLSIGPCLLQEFKHSKVIELNGTTVVVKDTSLFKDLTSIPDVLFDISGDDRVATFVRCPIRQVSLKYDQIIEFMMTAQNQCTLPNLSSYRLQPLPNLSRCGKIIFVTLIIHILETMEPPLKRRRLEPIPRNHVLNQIENWMLKAETASPVRPNKPDHPIHINKVLDPVFKYLDVKRLKICRLVSKVWNTAACGCLKNSCAVRLSLRAHTDVEEQFSKVISAGAKLGLPFPFKFYHLDIQDHFKHTTRSYLNGKSGYIENFHINLRNSNEDYILESNFRCLTHLSLFSFGPLTTRLSSWKPNNLVRLRTLTVSQNHSYFSNVFADLVSAVLNSATELKQLKIINCDSRIISPILTSPNLAELEHLTLDVEAGLISGSRDVLEKGSISKLKSLMVQSVTKENDPDVLEIIKLYSASLEELSSKFFEDQEKHIPECPLLRALTISDWRGSFAYLKPDISPSLETVTFRRPRLPRGFTSSDPHEGVSTLRIVPGESDFDEGISSKEFQTLLNFLTCQFPKVRSLVFEGLPNQVKGFENDIIGFATQKFPKLESFSCLGYSWDLSKDGRGQVDPVIQKHYQKTGKDLMSVPVKLSLCGWTNLIHLDISNNALTHRDILSITFMPALKSLEFYWNKNLTATVVAKLLKDLTSVRIKNCCETKHTDSMEILFTSLTFLQCGCKRILTFPTIVLWSGLAQVLDQTGSDQ</sequence>
<evidence type="ECO:0008006" key="4">
    <source>
        <dbReference type="Google" id="ProtNLM"/>
    </source>
</evidence>
<feature type="chain" id="PRO_5035167858" description="F-box domain-containing protein" evidence="1">
    <location>
        <begin position="22"/>
        <end position="1144"/>
    </location>
</feature>
<protein>
    <recommendedName>
        <fullName evidence="4">F-box domain-containing protein</fullName>
    </recommendedName>
</protein>
<dbReference type="EMBL" id="CAJVCH010034569">
    <property type="protein sequence ID" value="CAG7715372.1"/>
    <property type="molecule type" value="Genomic_DNA"/>
</dbReference>
<dbReference type="Proteomes" id="UP000708208">
    <property type="component" value="Unassembled WGS sequence"/>
</dbReference>
<proteinExistence type="predicted"/>
<name>A0A8J2NVA9_9HEXA</name>
<evidence type="ECO:0000313" key="3">
    <source>
        <dbReference type="Proteomes" id="UP000708208"/>
    </source>
</evidence>
<evidence type="ECO:0000313" key="2">
    <source>
        <dbReference type="EMBL" id="CAG7715372.1"/>
    </source>
</evidence>
<gene>
    <name evidence="2" type="ORF">AFUS01_LOCUS5418</name>
</gene>
<accession>A0A8J2NVA9</accession>
<feature type="signal peptide" evidence="1">
    <location>
        <begin position="1"/>
        <end position="21"/>
    </location>
</feature>
<organism evidence="2 3">
    <name type="scientific">Allacma fusca</name>
    <dbReference type="NCBI Taxonomy" id="39272"/>
    <lineage>
        <taxon>Eukaryota</taxon>
        <taxon>Metazoa</taxon>
        <taxon>Ecdysozoa</taxon>
        <taxon>Arthropoda</taxon>
        <taxon>Hexapoda</taxon>
        <taxon>Collembola</taxon>
        <taxon>Symphypleona</taxon>
        <taxon>Sminthuridae</taxon>
        <taxon>Allacma</taxon>
    </lineage>
</organism>